<dbReference type="InterPro" id="IPR016181">
    <property type="entry name" value="Acyl_CoA_acyltransferase"/>
</dbReference>
<keyword evidence="2" id="KW-0808">Transferase</keyword>
<keyword evidence="3" id="KW-1185">Reference proteome</keyword>
<dbReference type="InterPro" id="IPR000182">
    <property type="entry name" value="GNAT_dom"/>
</dbReference>
<gene>
    <name evidence="2" type="ORF">LXT13_13025</name>
</gene>
<dbReference type="PROSITE" id="PS51186">
    <property type="entry name" value="GNAT"/>
    <property type="match status" value="1"/>
</dbReference>
<accession>A0ABS8XUI0</accession>
<organism evidence="2 3">
    <name type="scientific">Pelomonas cellulosilytica</name>
    <dbReference type="NCBI Taxonomy" id="2906762"/>
    <lineage>
        <taxon>Bacteria</taxon>
        <taxon>Pseudomonadati</taxon>
        <taxon>Pseudomonadota</taxon>
        <taxon>Betaproteobacteria</taxon>
        <taxon>Burkholderiales</taxon>
        <taxon>Sphaerotilaceae</taxon>
        <taxon>Roseateles</taxon>
    </lineage>
</organism>
<dbReference type="InterPro" id="IPR024035">
    <property type="entry name" value="MSMEG_0567_GNAT"/>
</dbReference>
<evidence type="ECO:0000313" key="3">
    <source>
        <dbReference type="Proteomes" id="UP001200741"/>
    </source>
</evidence>
<dbReference type="EC" id="2.3.1.-" evidence="2"/>
<evidence type="ECO:0000259" key="1">
    <source>
        <dbReference type="PROSITE" id="PS51186"/>
    </source>
</evidence>
<keyword evidence="2" id="KW-0012">Acyltransferase</keyword>
<evidence type="ECO:0000313" key="2">
    <source>
        <dbReference type="EMBL" id="MCE4555335.1"/>
    </source>
</evidence>
<dbReference type="Proteomes" id="UP001200741">
    <property type="component" value="Unassembled WGS sequence"/>
</dbReference>
<dbReference type="SUPFAM" id="SSF55729">
    <property type="entry name" value="Acyl-CoA N-acyltransferases (Nat)"/>
    <property type="match status" value="1"/>
</dbReference>
<protein>
    <submittedName>
        <fullName evidence="2">GNAT family N-acetyltransferase</fullName>
        <ecNumber evidence="2">2.3.1.-</ecNumber>
    </submittedName>
</protein>
<dbReference type="RefSeq" id="WP_233372346.1">
    <property type="nucleotide sequence ID" value="NZ_JAJTWU010000004.1"/>
</dbReference>
<feature type="domain" description="N-acetyltransferase" evidence="1">
    <location>
        <begin position="27"/>
        <end position="175"/>
    </location>
</feature>
<name>A0ABS8XUI0_9BURK</name>
<comment type="caution">
    <text evidence="2">The sequence shown here is derived from an EMBL/GenBank/DDBJ whole genome shotgun (WGS) entry which is preliminary data.</text>
</comment>
<proteinExistence type="predicted"/>
<dbReference type="EMBL" id="JAJTWU010000004">
    <property type="protein sequence ID" value="MCE4555335.1"/>
    <property type="molecule type" value="Genomic_DNA"/>
</dbReference>
<reference evidence="2 3" key="1">
    <citation type="submission" date="2021-12" db="EMBL/GenBank/DDBJ databases">
        <title>Genome seq of P8.</title>
        <authorList>
            <person name="Seo T."/>
        </authorList>
    </citation>
    <scope>NUCLEOTIDE SEQUENCE [LARGE SCALE GENOMIC DNA]</scope>
    <source>
        <strain evidence="2 3">P8</strain>
    </source>
</reference>
<dbReference type="CDD" id="cd04301">
    <property type="entry name" value="NAT_SF"/>
    <property type="match status" value="1"/>
</dbReference>
<dbReference type="NCBIfam" id="TIGR04045">
    <property type="entry name" value="MSMEG_0567_GNAT"/>
    <property type="match status" value="1"/>
</dbReference>
<sequence>MTATAHVHPLTSLPWCELAYQPEPEFRIQWASDPWMNRQAYALRRQVFCQEQALFNGDDRDAIDRGEPTTRNLVALSCIAGQADELVGTVRIHRAAAGVWWGSRLAVHAHWRQHRKLGSSLIRLAVCSARALDCEDFLAHVQMQNVSLFERLNWRVLETKTLHGHPHALMRADLAHYPPCPTPYAGFVLIGGRPS</sequence>
<dbReference type="GO" id="GO:0016746">
    <property type="term" value="F:acyltransferase activity"/>
    <property type="evidence" value="ECO:0007669"/>
    <property type="project" value="UniProtKB-KW"/>
</dbReference>
<dbReference type="Gene3D" id="3.40.630.30">
    <property type="match status" value="1"/>
</dbReference>
<dbReference type="Pfam" id="PF00583">
    <property type="entry name" value="Acetyltransf_1"/>
    <property type="match status" value="1"/>
</dbReference>